<accession>A0A8K0MLN9</accession>
<dbReference type="EMBL" id="VOIH02000003">
    <property type="protein sequence ID" value="KAF3450248.1"/>
    <property type="molecule type" value="Genomic_DNA"/>
</dbReference>
<proteinExistence type="predicted"/>
<protein>
    <submittedName>
        <fullName evidence="1">Uncharacterized protein</fullName>
    </submittedName>
</protein>
<dbReference type="Proteomes" id="UP000796880">
    <property type="component" value="Unassembled WGS sequence"/>
</dbReference>
<organism evidence="1 2">
    <name type="scientific">Rhamnella rubrinervis</name>
    <dbReference type="NCBI Taxonomy" id="2594499"/>
    <lineage>
        <taxon>Eukaryota</taxon>
        <taxon>Viridiplantae</taxon>
        <taxon>Streptophyta</taxon>
        <taxon>Embryophyta</taxon>
        <taxon>Tracheophyta</taxon>
        <taxon>Spermatophyta</taxon>
        <taxon>Magnoliopsida</taxon>
        <taxon>eudicotyledons</taxon>
        <taxon>Gunneridae</taxon>
        <taxon>Pentapetalae</taxon>
        <taxon>rosids</taxon>
        <taxon>fabids</taxon>
        <taxon>Rosales</taxon>
        <taxon>Rhamnaceae</taxon>
        <taxon>rhamnoid group</taxon>
        <taxon>Rhamneae</taxon>
        <taxon>Rhamnella</taxon>
    </lineage>
</organism>
<reference evidence="1" key="1">
    <citation type="submission" date="2020-03" db="EMBL/GenBank/DDBJ databases">
        <title>A high-quality chromosome-level genome assembly of a woody plant with both climbing and erect habits, Rhamnella rubrinervis.</title>
        <authorList>
            <person name="Lu Z."/>
            <person name="Yang Y."/>
            <person name="Zhu X."/>
            <person name="Sun Y."/>
        </authorList>
    </citation>
    <scope>NUCLEOTIDE SEQUENCE</scope>
    <source>
        <strain evidence="1">BYM</strain>
        <tissue evidence="1">Leaf</tissue>
    </source>
</reference>
<keyword evidence="2" id="KW-1185">Reference proteome</keyword>
<dbReference type="OrthoDB" id="1302574at2759"/>
<evidence type="ECO:0000313" key="2">
    <source>
        <dbReference type="Proteomes" id="UP000796880"/>
    </source>
</evidence>
<evidence type="ECO:0000313" key="1">
    <source>
        <dbReference type="EMBL" id="KAF3450248.1"/>
    </source>
</evidence>
<name>A0A8K0MLN9_9ROSA</name>
<sequence>MNRPNYIRRFNDMKVEIMDCQDVVACNAFSEVTSAKIYDYMVEKAREPLRELLRVLILEEEARMDMRGGQERACCAKRSGKASQRLSSAARF</sequence>
<dbReference type="AlphaFoldDB" id="A0A8K0MLN9"/>
<comment type="caution">
    <text evidence="1">The sequence shown here is derived from an EMBL/GenBank/DDBJ whole genome shotgun (WGS) entry which is preliminary data.</text>
</comment>
<gene>
    <name evidence="1" type="ORF">FNV43_RR06328</name>
</gene>